<dbReference type="CDD" id="cd03450">
    <property type="entry name" value="NodN"/>
    <property type="match status" value="1"/>
</dbReference>
<dbReference type="RefSeq" id="WP_189574983.1">
    <property type="nucleotide sequence ID" value="NZ_BMXU01000002.1"/>
</dbReference>
<accession>A0ABV7MC12</accession>
<gene>
    <name evidence="2" type="ORF">ACFONP_09320</name>
</gene>
<dbReference type="InterPro" id="IPR002539">
    <property type="entry name" value="MaoC-like_dom"/>
</dbReference>
<dbReference type="SUPFAM" id="SSF54637">
    <property type="entry name" value="Thioesterase/thiol ester dehydrase-isomerase"/>
    <property type="match status" value="1"/>
</dbReference>
<feature type="domain" description="MaoC-like" evidence="1">
    <location>
        <begin position="12"/>
        <end position="129"/>
    </location>
</feature>
<dbReference type="InterPro" id="IPR029069">
    <property type="entry name" value="HotDog_dom_sf"/>
</dbReference>
<dbReference type="Pfam" id="PF01575">
    <property type="entry name" value="MaoC_dehydratas"/>
    <property type="match status" value="1"/>
</dbReference>
<dbReference type="EMBL" id="JBHRVA010000003">
    <property type="protein sequence ID" value="MFC3302930.1"/>
    <property type="molecule type" value="Genomic_DNA"/>
</dbReference>
<evidence type="ECO:0000313" key="2">
    <source>
        <dbReference type="EMBL" id="MFC3302930.1"/>
    </source>
</evidence>
<comment type="caution">
    <text evidence="2">The sequence shown here is derived from an EMBL/GenBank/DDBJ whole genome shotgun (WGS) entry which is preliminary data.</text>
</comment>
<organism evidence="2 3">
    <name type="scientific">Parvularcula lutaonensis</name>
    <dbReference type="NCBI Taxonomy" id="491923"/>
    <lineage>
        <taxon>Bacteria</taxon>
        <taxon>Pseudomonadati</taxon>
        <taxon>Pseudomonadota</taxon>
        <taxon>Alphaproteobacteria</taxon>
        <taxon>Parvularculales</taxon>
        <taxon>Parvularculaceae</taxon>
        <taxon>Parvularcula</taxon>
    </lineage>
</organism>
<dbReference type="PANTHER" id="PTHR42993">
    <property type="entry name" value="MAOC-LIKE DEHYDRATASE DOMAIN-CONTAINING PROTEIN"/>
    <property type="match status" value="1"/>
</dbReference>
<dbReference type="InterPro" id="IPR039375">
    <property type="entry name" value="NodN-like"/>
</dbReference>
<reference evidence="3" key="1">
    <citation type="journal article" date="2019" name="Int. J. Syst. Evol. Microbiol.">
        <title>The Global Catalogue of Microorganisms (GCM) 10K type strain sequencing project: providing services to taxonomists for standard genome sequencing and annotation.</title>
        <authorList>
            <consortium name="The Broad Institute Genomics Platform"/>
            <consortium name="The Broad Institute Genome Sequencing Center for Infectious Disease"/>
            <person name="Wu L."/>
            <person name="Ma J."/>
        </authorList>
    </citation>
    <scope>NUCLEOTIDE SEQUENCE [LARGE SCALE GENOMIC DNA]</scope>
    <source>
        <strain evidence="3">KCTC 22245</strain>
    </source>
</reference>
<name>A0ABV7MC12_9PROT</name>
<protein>
    <submittedName>
        <fullName evidence="2">MaoC family dehydratase</fullName>
    </submittedName>
</protein>
<proteinExistence type="predicted"/>
<keyword evidence="3" id="KW-1185">Reference proteome</keyword>
<evidence type="ECO:0000259" key="1">
    <source>
        <dbReference type="Pfam" id="PF01575"/>
    </source>
</evidence>
<dbReference type="PANTHER" id="PTHR42993:SF1">
    <property type="entry name" value="MAOC-LIKE DEHYDRATASE DOMAIN-CONTAINING PROTEIN"/>
    <property type="match status" value="1"/>
</dbReference>
<dbReference type="Gene3D" id="3.10.129.10">
    <property type="entry name" value="Hotdog Thioesterase"/>
    <property type="match status" value="1"/>
</dbReference>
<sequence>MNRITQDAILSQIGNSPLVSDWVTIDQDRINAFADVTEDHQFIHVDEEAAKKTPFGGTIAHGFLTLSMLSKLGAETVYVLEGITAGVNYGFNKVRFINPVRAGKRIRGKFVLADYKQPREGTHVLTYNVEVEIEGEEKAALVAEWVTMQMTS</sequence>
<dbReference type="Proteomes" id="UP001595607">
    <property type="component" value="Unassembled WGS sequence"/>
</dbReference>
<evidence type="ECO:0000313" key="3">
    <source>
        <dbReference type="Proteomes" id="UP001595607"/>
    </source>
</evidence>